<reference evidence="2 3" key="1">
    <citation type="submission" date="2024-02" db="EMBL/GenBank/DDBJ databases">
        <title>De novo assembly and annotation of 12 fungi associated with fruit tree decline syndrome in Ontario, Canada.</title>
        <authorList>
            <person name="Sulman M."/>
            <person name="Ellouze W."/>
            <person name="Ilyukhin E."/>
        </authorList>
    </citation>
    <scope>NUCLEOTIDE SEQUENCE [LARGE SCALE GENOMIC DNA]</scope>
    <source>
        <strain evidence="2 3">M1-105</strain>
    </source>
</reference>
<comment type="caution">
    <text evidence="2">The sequence shown here is derived from an EMBL/GenBank/DDBJ whole genome shotgun (WGS) entry which is preliminary data.</text>
</comment>
<evidence type="ECO:0000313" key="2">
    <source>
        <dbReference type="EMBL" id="KAL1635637.1"/>
    </source>
</evidence>
<proteinExistence type="predicted"/>
<dbReference type="EMBL" id="JAJVDC020000010">
    <property type="protein sequence ID" value="KAL1635637.1"/>
    <property type="molecule type" value="Genomic_DNA"/>
</dbReference>
<dbReference type="InterPro" id="IPR056002">
    <property type="entry name" value="DUF7580"/>
</dbReference>
<dbReference type="Proteomes" id="UP001521116">
    <property type="component" value="Unassembled WGS sequence"/>
</dbReference>
<feature type="domain" description="DUF7580" evidence="1">
    <location>
        <begin position="191"/>
        <end position="553"/>
    </location>
</feature>
<dbReference type="PANTHER" id="PTHR35186:SF4">
    <property type="entry name" value="PRION-INHIBITION AND PROPAGATION HELO DOMAIN-CONTAINING PROTEIN"/>
    <property type="match status" value="1"/>
</dbReference>
<evidence type="ECO:0000313" key="3">
    <source>
        <dbReference type="Proteomes" id="UP001521116"/>
    </source>
</evidence>
<name>A0ABR3T807_9PEZI</name>
<keyword evidence="3" id="KW-1185">Reference proteome</keyword>
<protein>
    <recommendedName>
        <fullName evidence="1">DUF7580 domain-containing protein</fullName>
    </recommendedName>
</protein>
<dbReference type="Pfam" id="PF24476">
    <property type="entry name" value="DUF7580"/>
    <property type="match status" value="1"/>
</dbReference>
<dbReference type="PANTHER" id="PTHR35186">
    <property type="entry name" value="ANK_REP_REGION DOMAIN-CONTAINING PROTEIN"/>
    <property type="match status" value="1"/>
</dbReference>
<accession>A0ABR3T807</accession>
<sequence>MSGIEMAGLFLGAIPLVIEGVKFYVNSGSTLRHYLKYKNILSDLCQELEIEYVIYQNTCEQLLDGLIEDSNEKASLLENPTGNAWKNEILEEKLKKRLARSYCIYMKTMEDMEKDVDEVKKLLKLGPDGKVQLESKSKFRKEGHRIKLSLKKENCDTLVTRIVRNNRRLSKFTKQNLYLETSRSRSTPDYQTIQMYASHVFNLLRSGLQCGCQVSHSVNLRLERRDEWHSLNQASNLPPFRIIVSYSSAWPLPDKTPWDLEALDVLPFADPAENKPAPIPSPLKVKKSVKWATQAAMQTKTSIDPGPDLLHIKNLCQTMQQIRSACMGVCVGFLEDELAKQKLSIFPTSELVKGTNTPSLLSLRTILSENGVGNRRFTRSDKLWVAVLLASSFLQLHQTPWINDKWSKDDIKFVEGVQGDLFEHPFVSRVCADGFSSCAPTAAENRTSRLWNGIRNRPLFLLGILLIELCLGKPFEELRQEISGSGSSDPLSDFVIADQLVEDCYDEGGGRYGDAVRRCIRCDFDRRSMNLEEEESRRAVYNGVVALLEDDWKDFRQITVLRQ</sequence>
<organism evidence="2 3">
    <name type="scientific">Neofusicoccum ribis</name>
    <dbReference type="NCBI Taxonomy" id="45134"/>
    <lineage>
        <taxon>Eukaryota</taxon>
        <taxon>Fungi</taxon>
        <taxon>Dikarya</taxon>
        <taxon>Ascomycota</taxon>
        <taxon>Pezizomycotina</taxon>
        <taxon>Dothideomycetes</taxon>
        <taxon>Dothideomycetes incertae sedis</taxon>
        <taxon>Botryosphaeriales</taxon>
        <taxon>Botryosphaeriaceae</taxon>
        <taxon>Neofusicoccum</taxon>
    </lineage>
</organism>
<evidence type="ECO:0000259" key="1">
    <source>
        <dbReference type="Pfam" id="PF24476"/>
    </source>
</evidence>
<gene>
    <name evidence="2" type="ORF">SLS56_001690</name>
</gene>